<accession>A0A7K3LP52</accession>
<dbReference type="CDD" id="cd11326">
    <property type="entry name" value="AmyAc_Glg_debranch"/>
    <property type="match status" value="1"/>
</dbReference>
<gene>
    <name evidence="6" type="primary">glgX</name>
    <name evidence="6" type="ORF">GYA93_09550</name>
</gene>
<dbReference type="InterPro" id="IPR004193">
    <property type="entry name" value="Glyco_hydro_13_N"/>
</dbReference>
<organism evidence="6 7">
    <name type="scientific">Gordonia desulfuricans</name>
    <dbReference type="NCBI Taxonomy" id="89051"/>
    <lineage>
        <taxon>Bacteria</taxon>
        <taxon>Bacillati</taxon>
        <taxon>Actinomycetota</taxon>
        <taxon>Actinomycetes</taxon>
        <taxon>Mycobacteriales</taxon>
        <taxon>Gordoniaceae</taxon>
        <taxon>Gordonia</taxon>
    </lineage>
</organism>
<keyword evidence="3" id="KW-0326">Glycosidase</keyword>
<feature type="compositionally biased region" description="Low complexity" evidence="4">
    <location>
        <begin position="169"/>
        <end position="194"/>
    </location>
</feature>
<feature type="compositionally biased region" description="Basic and acidic residues" evidence="4">
    <location>
        <begin position="684"/>
        <end position="697"/>
    </location>
</feature>
<keyword evidence="2" id="KW-0378">Hydrolase</keyword>
<proteinExistence type="inferred from homology"/>
<evidence type="ECO:0000313" key="6">
    <source>
        <dbReference type="EMBL" id="NDK89821.1"/>
    </source>
</evidence>
<dbReference type="CDD" id="cd02856">
    <property type="entry name" value="E_set_GDE_Isoamylase_N"/>
    <property type="match status" value="1"/>
</dbReference>
<dbReference type="InterPro" id="IPR013780">
    <property type="entry name" value="Glyco_hydro_b"/>
</dbReference>
<dbReference type="SUPFAM" id="SSF51011">
    <property type="entry name" value="Glycosyl hydrolase domain"/>
    <property type="match status" value="1"/>
</dbReference>
<dbReference type="SUPFAM" id="SSF81296">
    <property type="entry name" value="E set domains"/>
    <property type="match status" value="1"/>
</dbReference>
<evidence type="ECO:0000256" key="2">
    <source>
        <dbReference type="ARBA" id="ARBA00022801"/>
    </source>
</evidence>
<dbReference type="InterPro" id="IPR048644">
    <property type="entry name" value="Isoamylase_C"/>
</dbReference>
<dbReference type="SMART" id="SM00642">
    <property type="entry name" value="Aamy"/>
    <property type="match status" value="1"/>
</dbReference>
<feature type="compositionally biased region" description="Acidic residues" evidence="4">
    <location>
        <begin position="303"/>
        <end position="317"/>
    </location>
</feature>
<dbReference type="SUPFAM" id="SSF51445">
    <property type="entry name" value="(Trans)glycosidases"/>
    <property type="match status" value="1"/>
</dbReference>
<feature type="region of interest" description="Disordered" evidence="4">
    <location>
        <begin position="684"/>
        <end position="706"/>
    </location>
</feature>
<dbReference type="GO" id="GO:0005980">
    <property type="term" value="P:glycogen catabolic process"/>
    <property type="evidence" value="ECO:0007669"/>
    <property type="project" value="InterPro"/>
</dbReference>
<dbReference type="GO" id="GO:0004135">
    <property type="term" value="F:amylo-alpha-1,6-glucosidase activity"/>
    <property type="evidence" value="ECO:0007669"/>
    <property type="project" value="InterPro"/>
</dbReference>
<feature type="region of interest" description="Disordered" evidence="4">
    <location>
        <begin position="278"/>
        <end position="337"/>
    </location>
</feature>
<dbReference type="Pfam" id="PF02922">
    <property type="entry name" value="CBM_48"/>
    <property type="match status" value="1"/>
</dbReference>
<dbReference type="InterPro" id="IPR017853">
    <property type="entry name" value="GH"/>
</dbReference>
<dbReference type="AlphaFoldDB" id="A0A7K3LP52"/>
<dbReference type="Proteomes" id="UP000466307">
    <property type="component" value="Unassembled WGS sequence"/>
</dbReference>
<dbReference type="InterPro" id="IPR044505">
    <property type="entry name" value="GlgX_Isoamylase_N_E_set"/>
</dbReference>
<evidence type="ECO:0000256" key="4">
    <source>
        <dbReference type="SAM" id="MobiDB-lite"/>
    </source>
</evidence>
<dbReference type="Gene3D" id="2.60.40.10">
    <property type="entry name" value="Immunoglobulins"/>
    <property type="match status" value="1"/>
</dbReference>
<dbReference type="EMBL" id="JAADZU010000024">
    <property type="protein sequence ID" value="NDK89821.1"/>
    <property type="molecule type" value="Genomic_DNA"/>
</dbReference>
<feature type="region of interest" description="Disordered" evidence="4">
    <location>
        <begin position="1"/>
        <end position="43"/>
    </location>
</feature>
<protein>
    <submittedName>
        <fullName evidence="6">Glycogen debranching protein GlgX</fullName>
    </submittedName>
</protein>
<dbReference type="InterPro" id="IPR013783">
    <property type="entry name" value="Ig-like_fold"/>
</dbReference>
<dbReference type="Gene3D" id="2.60.40.1180">
    <property type="entry name" value="Golgi alpha-mannosidase II"/>
    <property type="match status" value="1"/>
</dbReference>
<dbReference type="Pfam" id="PF00128">
    <property type="entry name" value="Alpha-amylase"/>
    <property type="match status" value="1"/>
</dbReference>
<keyword evidence="7" id="KW-1185">Reference proteome</keyword>
<dbReference type="NCBIfam" id="TIGR02100">
    <property type="entry name" value="glgX_debranch"/>
    <property type="match status" value="1"/>
</dbReference>
<feature type="region of interest" description="Disordered" evidence="4">
    <location>
        <begin position="236"/>
        <end position="259"/>
    </location>
</feature>
<evidence type="ECO:0000259" key="5">
    <source>
        <dbReference type="SMART" id="SM00642"/>
    </source>
</evidence>
<evidence type="ECO:0000256" key="3">
    <source>
        <dbReference type="ARBA" id="ARBA00023295"/>
    </source>
</evidence>
<dbReference type="InterPro" id="IPR011837">
    <property type="entry name" value="Glycogen_debranch_GlgX"/>
</dbReference>
<comment type="caution">
    <text evidence="6">The sequence shown here is derived from an EMBL/GenBank/DDBJ whole genome shotgun (WGS) entry which is preliminary data.</text>
</comment>
<dbReference type="InterPro" id="IPR006047">
    <property type="entry name" value="GH13_cat_dom"/>
</dbReference>
<sequence length="920" mass="100338">MTVPPTADDRSTGEAPLDPAGLAGTPAAGGAAPRPGVHAPHPLPVWPGQAYPLGATYDGAGTNFSLFSEVAEKVELCLIEPDGSEQRIPLEEVDGYCWHCYLPGIGPGQFYGYRVHGPFDPSQGLRCDPSKLLLDPYGKAFYGDFDPDPSLFSYPMTADDDPSVPEPSAPDSSAPEPSAPDPDGAPQDPVAAADPDTDGAADDVDVSATSVEATGTEVDAGTVVDAEVDGEIASMSTVSSDAVDPSVPESSPDSVGAEPISSDHIALTIAAAASDPDGLVVDAESRPADTADEADETGTSLDPDPDETGEEIFEEPESPFPDDHRQVDPEPSSAMPQLDSRHHTMLSVVINPFFDWQNDRPPRLPYHQTVIYEAHVKGMTATHPDIPEHLRGTYAGLCHPVIIDHLKSLGVTAIELMPVHQFMNDFVLREKGLQNYWGYNTFGFFAPHAEYAAAYNHQPGSAVTEFKAMVRAFHKAGIEVILDVVYNHTAEGNHMGPTISFRGIDNKAYYRVVDGDPAMYMDYTGTGNSLNGRHPHTLQLIMDSLRYWVLEMHVDGFRFDLASTLARELHDVDRLSAFFDLVQQDPVVSQVKLIAEPWDVGEGGYQVGNFPPLWTEWNGKYRDTVRDYWRGEPATLGEFASRLTGSSDLYEATGRRPSASINFVIAHDGFTLRDLVSYNEKHNLANGEDNRDGESHNRSWNCGVEGPTDDPEILTLRARQQRNILATLFLSQGTPMLAHGDEIGRTQLGNNNVYCQDSELAWMDWTLAEKNADLLAFTRRAIALRTEHPVFRRRRFFAGKPIRWGHQALDIAWLTPSGAEMTTADWDSGFGKSLAVFLNGAGIAESDDRGEKVIDDSFLICFNAHYESIDFRLPPTGYGLEWEGVLDTADATGHSAVTSAVSGSVLSVRERSLLVLRKRA</sequence>
<feature type="region of interest" description="Disordered" evidence="4">
    <location>
        <begin position="151"/>
        <end position="203"/>
    </location>
</feature>
<comment type="similarity">
    <text evidence="1">Belongs to the glycosyl hydrolase 13 family.</text>
</comment>
<feature type="compositionally biased region" description="Low complexity" evidence="4">
    <location>
        <begin position="236"/>
        <end position="255"/>
    </location>
</feature>
<dbReference type="InterPro" id="IPR014756">
    <property type="entry name" value="Ig_E-set"/>
</dbReference>
<feature type="domain" description="Glycosyl hydrolase family 13 catalytic" evidence="5">
    <location>
        <begin position="373"/>
        <end position="785"/>
    </location>
</feature>
<dbReference type="Gene3D" id="3.20.20.80">
    <property type="entry name" value="Glycosidases"/>
    <property type="match status" value="1"/>
</dbReference>
<evidence type="ECO:0000256" key="1">
    <source>
        <dbReference type="ARBA" id="ARBA00008061"/>
    </source>
</evidence>
<dbReference type="PANTHER" id="PTHR43002">
    <property type="entry name" value="GLYCOGEN DEBRANCHING ENZYME"/>
    <property type="match status" value="1"/>
</dbReference>
<feature type="compositionally biased region" description="Low complexity" evidence="4">
    <location>
        <begin position="15"/>
        <end position="40"/>
    </location>
</feature>
<dbReference type="RefSeq" id="WP_059036502.1">
    <property type="nucleotide sequence ID" value="NZ_JAADZU010000024.1"/>
</dbReference>
<evidence type="ECO:0000313" key="7">
    <source>
        <dbReference type="Proteomes" id="UP000466307"/>
    </source>
</evidence>
<reference evidence="6 7" key="1">
    <citation type="submission" date="2020-01" db="EMBL/GenBank/DDBJ databases">
        <title>Investigation of new actinobacteria for the biodesulphurisation of diesel fuel.</title>
        <authorList>
            <person name="Athi Narayanan S.M."/>
        </authorList>
    </citation>
    <scope>NUCLEOTIDE SEQUENCE [LARGE SCALE GENOMIC DNA]</scope>
    <source>
        <strain evidence="6 7">213E</strain>
    </source>
</reference>
<name>A0A7K3LP52_9ACTN</name>
<dbReference type="Pfam" id="PF21331">
    <property type="entry name" value="Isoamylase_C"/>
    <property type="match status" value="1"/>
</dbReference>